<accession>A0ABW1DNT1</accession>
<comment type="caution">
    <text evidence="6">The sequence shown here is derived from an EMBL/GenBank/DDBJ whole genome shotgun (WGS) entry which is preliminary data.</text>
</comment>
<dbReference type="Proteomes" id="UP001595979">
    <property type="component" value="Unassembled WGS sequence"/>
</dbReference>
<feature type="signal peptide" evidence="5">
    <location>
        <begin position="1"/>
        <end position="22"/>
    </location>
</feature>
<evidence type="ECO:0000313" key="6">
    <source>
        <dbReference type="EMBL" id="MFC5848789.1"/>
    </source>
</evidence>
<keyword evidence="5" id="KW-0732">Signal</keyword>
<evidence type="ECO:0000256" key="3">
    <source>
        <dbReference type="ARBA" id="ARBA00023295"/>
    </source>
</evidence>
<evidence type="ECO:0000313" key="7">
    <source>
        <dbReference type="Proteomes" id="UP001595979"/>
    </source>
</evidence>
<proteinExistence type="inferred from homology"/>
<dbReference type="CDD" id="cd08999">
    <property type="entry name" value="GH43_ABN-like"/>
    <property type="match status" value="1"/>
</dbReference>
<dbReference type="InterPro" id="IPR006710">
    <property type="entry name" value="Glyco_hydro_43"/>
</dbReference>
<evidence type="ECO:0000256" key="2">
    <source>
        <dbReference type="ARBA" id="ARBA00022801"/>
    </source>
</evidence>
<dbReference type="PANTHER" id="PTHR42812:SF5">
    <property type="entry name" value="ENDO-ARABINASE"/>
    <property type="match status" value="1"/>
</dbReference>
<evidence type="ECO:0000256" key="5">
    <source>
        <dbReference type="SAM" id="SignalP"/>
    </source>
</evidence>
<evidence type="ECO:0000256" key="1">
    <source>
        <dbReference type="ARBA" id="ARBA00009865"/>
    </source>
</evidence>
<gene>
    <name evidence="6" type="ORF">ACFPQ6_10755</name>
</gene>
<sequence length="334" mass="35467">MLKCTPALLALAAALPLLTSGAGGGPAPARTFTNPVVDANFPDPFILRSAETYHAYATNGAGGNVPHMTSRDLMHWERAGDAMPALPDWVQPGLTWAPEVAKLRGQYVLYFTARDRASDRQCIGAAVSASPAGPFRGAGSGPLVCQVAEGGSIDASPFVDKDGRAYLLWKNDGNCCNLATHLYVQPLSADGLKLTGKATALIQNFALWEGNVIEAPTLYRRGDFYYLLYSAGPFDSDLYAVGYAVARKVTGPYRKAAENPILVSKGEVAGPGHQSIVTDAAGQTWLAYHAWTAGQIGDDQGYRSMRLDRISFRDGAVKVQGPTLTPQPAPAVTP</sequence>
<reference evidence="7" key="1">
    <citation type="journal article" date="2019" name="Int. J. Syst. Evol. Microbiol.">
        <title>The Global Catalogue of Microorganisms (GCM) 10K type strain sequencing project: providing services to taxonomists for standard genome sequencing and annotation.</title>
        <authorList>
            <consortium name="The Broad Institute Genomics Platform"/>
            <consortium name="The Broad Institute Genome Sequencing Center for Infectious Disease"/>
            <person name="Wu L."/>
            <person name="Ma J."/>
        </authorList>
    </citation>
    <scope>NUCLEOTIDE SEQUENCE [LARGE SCALE GENOMIC DNA]</scope>
    <source>
        <strain evidence="7">CGMCC 1.15053</strain>
    </source>
</reference>
<organism evidence="6 7">
    <name type="scientific">Deinococcus petrolearius</name>
    <dbReference type="NCBI Taxonomy" id="1751295"/>
    <lineage>
        <taxon>Bacteria</taxon>
        <taxon>Thermotogati</taxon>
        <taxon>Deinococcota</taxon>
        <taxon>Deinococci</taxon>
        <taxon>Deinococcales</taxon>
        <taxon>Deinococcaceae</taxon>
        <taxon>Deinococcus</taxon>
    </lineage>
</organism>
<name>A0ABW1DNT1_9DEIO</name>
<keyword evidence="3 4" id="KW-0326">Glycosidase</keyword>
<dbReference type="PANTHER" id="PTHR42812">
    <property type="entry name" value="BETA-XYLOSIDASE"/>
    <property type="match status" value="1"/>
</dbReference>
<dbReference type="InterPro" id="IPR051795">
    <property type="entry name" value="Glycosyl_Hydrlase_43"/>
</dbReference>
<keyword evidence="7" id="KW-1185">Reference proteome</keyword>
<protein>
    <submittedName>
        <fullName evidence="6">Glycoside hydrolase family 43 protein</fullName>
    </submittedName>
</protein>
<dbReference type="SUPFAM" id="SSF75005">
    <property type="entry name" value="Arabinanase/levansucrase/invertase"/>
    <property type="match status" value="1"/>
</dbReference>
<dbReference type="GO" id="GO:0016787">
    <property type="term" value="F:hydrolase activity"/>
    <property type="evidence" value="ECO:0007669"/>
    <property type="project" value="UniProtKB-KW"/>
</dbReference>
<dbReference type="EMBL" id="JBHSOH010000011">
    <property type="protein sequence ID" value="MFC5848789.1"/>
    <property type="molecule type" value="Genomic_DNA"/>
</dbReference>
<dbReference type="InterPro" id="IPR023296">
    <property type="entry name" value="Glyco_hydro_beta-prop_sf"/>
</dbReference>
<evidence type="ECO:0000256" key="4">
    <source>
        <dbReference type="RuleBase" id="RU361187"/>
    </source>
</evidence>
<feature type="chain" id="PRO_5045810633" evidence="5">
    <location>
        <begin position="23"/>
        <end position="334"/>
    </location>
</feature>
<dbReference type="RefSeq" id="WP_380049164.1">
    <property type="nucleotide sequence ID" value="NZ_JBHSOH010000011.1"/>
</dbReference>
<comment type="similarity">
    <text evidence="1 4">Belongs to the glycosyl hydrolase 43 family.</text>
</comment>
<dbReference type="Pfam" id="PF04616">
    <property type="entry name" value="Glyco_hydro_43"/>
    <property type="match status" value="1"/>
</dbReference>
<keyword evidence="2 4" id="KW-0378">Hydrolase</keyword>
<dbReference type="Gene3D" id="2.115.10.20">
    <property type="entry name" value="Glycosyl hydrolase domain, family 43"/>
    <property type="match status" value="1"/>
</dbReference>